<dbReference type="InterPro" id="IPR036397">
    <property type="entry name" value="RNaseH_sf"/>
</dbReference>
<evidence type="ECO:0000313" key="2">
    <source>
        <dbReference type="Proteomes" id="UP001652581"/>
    </source>
</evidence>
<keyword evidence="2" id="KW-1185">Reference proteome</keyword>
<dbReference type="InterPro" id="IPR012337">
    <property type="entry name" value="RNaseH-like_sf"/>
</dbReference>
<accession>A0ABM5DNK1</accession>
<name>A0ABM5DNK1_VICPA</name>
<dbReference type="SUPFAM" id="SSF53098">
    <property type="entry name" value="Ribonuclease H-like"/>
    <property type="match status" value="1"/>
</dbReference>
<feature type="domain" description="RNase H type-1" evidence="1">
    <location>
        <begin position="34"/>
        <end position="137"/>
    </location>
</feature>
<dbReference type="RefSeq" id="XP_072822481.1">
    <property type="nucleotide sequence ID" value="XM_072966380.1"/>
</dbReference>
<evidence type="ECO:0000313" key="3">
    <source>
        <dbReference type="RefSeq" id="XP_072822481.1"/>
    </source>
</evidence>
<sequence>MTVDYRKLHKLTTRVHAAVPNITDLLDRMSHELDGSCKGSPPTWVAVALHPATAAFWYEKEEGQSSQRAELQAVWMVLMNEPSPLQLCTDSWAVYRGLTLWIPQWALQDWMIGQRPLWGQQMCKQLWTMPKKVSILFTMYQGTAQHCHWVMLLLTR</sequence>
<dbReference type="Pfam" id="PF00075">
    <property type="entry name" value="RNase_H"/>
    <property type="match status" value="1"/>
</dbReference>
<evidence type="ECO:0000259" key="1">
    <source>
        <dbReference type="Pfam" id="PF00075"/>
    </source>
</evidence>
<dbReference type="Proteomes" id="UP001652581">
    <property type="component" value="Chromosome 9"/>
</dbReference>
<reference evidence="3" key="1">
    <citation type="submission" date="2025-08" db="UniProtKB">
        <authorList>
            <consortium name="RefSeq"/>
        </authorList>
    </citation>
    <scope>IDENTIFICATION</scope>
</reference>
<dbReference type="GeneID" id="140697986"/>
<gene>
    <name evidence="3" type="primary">LOC140697986</name>
</gene>
<dbReference type="Gene3D" id="3.30.420.10">
    <property type="entry name" value="Ribonuclease H-like superfamily/Ribonuclease H"/>
    <property type="match status" value="1"/>
</dbReference>
<dbReference type="InterPro" id="IPR002156">
    <property type="entry name" value="RNaseH_domain"/>
</dbReference>
<proteinExistence type="predicted"/>
<protein>
    <submittedName>
        <fullName evidence="3">Ribonuclease H-like</fullName>
    </submittedName>
</protein>
<organism evidence="2 3">
    <name type="scientific">Vicugna pacos</name>
    <name type="common">Alpaca</name>
    <name type="synonym">Lama pacos</name>
    <dbReference type="NCBI Taxonomy" id="30538"/>
    <lineage>
        <taxon>Eukaryota</taxon>
        <taxon>Metazoa</taxon>
        <taxon>Chordata</taxon>
        <taxon>Craniata</taxon>
        <taxon>Vertebrata</taxon>
        <taxon>Euteleostomi</taxon>
        <taxon>Mammalia</taxon>
        <taxon>Eutheria</taxon>
        <taxon>Laurasiatheria</taxon>
        <taxon>Artiodactyla</taxon>
        <taxon>Tylopoda</taxon>
        <taxon>Camelidae</taxon>
        <taxon>Vicugna</taxon>
    </lineage>
</organism>